<comment type="caution">
    <text evidence="8">The sequence shown here is derived from an EMBL/GenBank/DDBJ whole genome shotgun (WGS) entry which is preliminary data.</text>
</comment>
<organism evidence="8">
    <name type="scientific">Bellilinea caldifistulae</name>
    <dbReference type="NCBI Taxonomy" id="360411"/>
    <lineage>
        <taxon>Bacteria</taxon>
        <taxon>Bacillati</taxon>
        <taxon>Chloroflexota</taxon>
        <taxon>Anaerolineae</taxon>
        <taxon>Anaerolineales</taxon>
        <taxon>Anaerolineaceae</taxon>
        <taxon>Bellilinea</taxon>
    </lineage>
</organism>
<evidence type="ECO:0000256" key="5">
    <source>
        <dbReference type="ARBA" id="ARBA00022989"/>
    </source>
</evidence>
<keyword evidence="3" id="KW-1003">Cell membrane</keyword>
<dbReference type="PANTHER" id="PTHR43044">
    <property type="match status" value="1"/>
</dbReference>
<keyword evidence="6 7" id="KW-0472">Membrane</keyword>
<comment type="similarity">
    <text evidence="2">Belongs to the NrfD family.</text>
</comment>
<keyword evidence="5 7" id="KW-1133">Transmembrane helix</keyword>
<evidence type="ECO:0000256" key="1">
    <source>
        <dbReference type="ARBA" id="ARBA00004651"/>
    </source>
</evidence>
<dbReference type="InterPro" id="IPR005614">
    <property type="entry name" value="NrfD-like"/>
</dbReference>
<evidence type="ECO:0000256" key="2">
    <source>
        <dbReference type="ARBA" id="ARBA00008929"/>
    </source>
</evidence>
<feature type="transmembrane region" description="Helical" evidence="7">
    <location>
        <begin position="233"/>
        <end position="252"/>
    </location>
</feature>
<feature type="transmembrane region" description="Helical" evidence="7">
    <location>
        <begin position="355"/>
        <end position="373"/>
    </location>
</feature>
<evidence type="ECO:0000256" key="6">
    <source>
        <dbReference type="ARBA" id="ARBA00023136"/>
    </source>
</evidence>
<feature type="transmembrane region" description="Helical" evidence="7">
    <location>
        <begin position="176"/>
        <end position="194"/>
    </location>
</feature>
<reference evidence="8" key="1">
    <citation type="journal article" date="2020" name="mSystems">
        <title>Genome- and Community-Level Interaction Insights into Carbon Utilization and Element Cycling Functions of Hydrothermarchaeota in Hydrothermal Sediment.</title>
        <authorList>
            <person name="Zhou Z."/>
            <person name="Liu Y."/>
            <person name="Xu W."/>
            <person name="Pan J."/>
            <person name="Luo Z.H."/>
            <person name="Li M."/>
        </authorList>
    </citation>
    <scope>NUCLEOTIDE SEQUENCE [LARGE SCALE GENOMIC DNA]</scope>
    <source>
        <strain evidence="8">SpSt-556</strain>
    </source>
</reference>
<evidence type="ECO:0000256" key="7">
    <source>
        <dbReference type="SAM" id="Phobius"/>
    </source>
</evidence>
<evidence type="ECO:0000313" key="8">
    <source>
        <dbReference type="EMBL" id="HGS86671.1"/>
    </source>
</evidence>
<dbReference type="PANTHER" id="PTHR43044:SF2">
    <property type="entry name" value="POLYSULPHIDE REDUCTASE NRFD"/>
    <property type="match status" value="1"/>
</dbReference>
<proteinExistence type="inferred from homology"/>
<keyword evidence="4 7" id="KW-0812">Transmembrane</keyword>
<name>A0A7C4Q0N3_9CHLR</name>
<gene>
    <name evidence="8" type="ORF">ENT17_03530</name>
</gene>
<feature type="transmembrane region" description="Helical" evidence="7">
    <location>
        <begin position="133"/>
        <end position="156"/>
    </location>
</feature>
<evidence type="ECO:0000256" key="4">
    <source>
        <dbReference type="ARBA" id="ARBA00022692"/>
    </source>
</evidence>
<comment type="subcellular location">
    <subcellularLocation>
        <location evidence="1">Cell membrane</location>
        <topology evidence="1">Multi-pass membrane protein</topology>
    </subcellularLocation>
</comment>
<dbReference type="EMBL" id="DSXR01000042">
    <property type="protein sequence ID" value="HGS86671.1"/>
    <property type="molecule type" value="Genomic_DNA"/>
</dbReference>
<sequence length="480" mass="55425">MAAETELLQAIKPVEHAEEDPREHLMFDPRPREEMNRMVMEAMTTTTRRYWIWLIGLGLAVVVLLFGAWGNMILTGMGVAGIRRPVFWGVFIVTFVFWIGISHAGTFVSAILRVFKAEFRRPFTRAAELMTTFGLAAGALYPLIHLGRVWVFYWMIPYPNARWLWPNFRSPLVWDFLAITTYLLSSTIYLYLPLVPDLAMARDRTKGWRHTIYKVLALGWRGTEAEWYRLRRAINIFAFAIIPVMFSVHTIVSWDFAVGMVAGWHSTIFGPYFIIGAILSGVAAVVTILFVLRSTMKHFDYFIRVEHFDALGKLLLVFSMAWAYFFFNEYLLSWYGGDAAVKQVLTLHATGPAAWVWYTMLICNVAIPWLTLWNKTIRRTPWAMFIITLLINVGMYAERYTIIPLTLGHQRSPFDWGMYNPRFTEISIALGTLCLFMFLYLLASRLIPLVPVWEVQEGQMAHRLRKVGKAEVPSVTELEE</sequence>
<accession>A0A7C4Q0N3</accession>
<feature type="transmembrane region" description="Helical" evidence="7">
    <location>
        <begin position="314"/>
        <end position="335"/>
    </location>
</feature>
<feature type="transmembrane region" description="Helical" evidence="7">
    <location>
        <begin position="50"/>
        <end position="74"/>
    </location>
</feature>
<evidence type="ECO:0000256" key="3">
    <source>
        <dbReference type="ARBA" id="ARBA00022475"/>
    </source>
</evidence>
<feature type="transmembrane region" description="Helical" evidence="7">
    <location>
        <begin position="272"/>
        <end position="293"/>
    </location>
</feature>
<dbReference type="AlphaFoldDB" id="A0A7C4Q0N3"/>
<feature type="transmembrane region" description="Helical" evidence="7">
    <location>
        <begin position="423"/>
        <end position="443"/>
    </location>
</feature>
<feature type="transmembrane region" description="Helical" evidence="7">
    <location>
        <begin position="86"/>
        <end position="112"/>
    </location>
</feature>
<dbReference type="Pfam" id="PF03916">
    <property type="entry name" value="NrfD"/>
    <property type="match status" value="1"/>
</dbReference>
<feature type="transmembrane region" description="Helical" evidence="7">
    <location>
        <begin position="382"/>
        <end position="403"/>
    </location>
</feature>
<protein>
    <submittedName>
        <fullName evidence="8">Polysulfide reductase</fullName>
    </submittedName>
</protein>
<dbReference type="GO" id="GO:0005886">
    <property type="term" value="C:plasma membrane"/>
    <property type="evidence" value="ECO:0007669"/>
    <property type="project" value="UniProtKB-SubCell"/>
</dbReference>